<dbReference type="EMBL" id="JRYR02000001">
    <property type="protein sequence ID" value="OHX65433.1"/>
    <property type="molecule type" value="Genomic_DNA"/>
</dbReference>
<comment type="caution">
    <text evidence="1">The sequence shown here is derived from an EMBL/GenBank/DDBJ whole genome shotgun (WGS) entry which is preliminary data.</text>
</comment>
<dbReference type="AlphaFoldDB" id="A0A1S1YX12"/>
<dbReference type="Proteomes" id="UP000179797">
    <property type="component" value="Unassembled WGS sequence"/>
</dbReference>
<proteinExistence type="predicted"/>
<sequence>MDFQKFTPALTHMILNPIKSKNTELLKFALYDLVFIDILILEQEWKFPHARSRSESLYLYISRGNKFNQYTKKYIKIFLLNHSRLRIKGYS</sequence>
<evidence type="ECO:0000313" key="1">
    <source>
        <dbReference type="EMBL" id="OHX65433.1"/>
    </source>
</evidence>
<accession>A0A1S1YX12</accession>
<evidence type="ECO:0000313" key="2">
    <source>
        <dbReference type="Proteomes" id="UP000179797"/>
    </source>
</evidence>
<gene>
    <name evidence="1" type="ORF">NH26_03255</name>
</gene>
<reference evidence="1 2" key="1">
    <citation type="journal article" date="2012" name="Int. J. Syst. Evol. Microbiol.">
        <title>Flammeovirga pacifica sp. nov., isolated from deep-sea sediment.</title>
        <authorList>
            <person name="Xu H."/>
            <person name="Fu Y."/>
            <person name="Yang N."/>
            <person name="Ding Z."/>
            <person name="Lai Q."/>
            <person name="Zeng R."/>
        </authorList>
    </citation>
    <scope>NUCLEOTIDE SEQUENCE [LARGE SCALE GENOMIC DNA]</scope>
    <source>
        <strain evidence="2">DSM 24597 / LMG 26175 / WPAGA1</strain>
    </source>
</reference>
<organism evidence="1 2">
    <name type="scientific">Flammeovirga pacifica</name>
    <dbReference type="NCBI Taxonomy" id="915059"/>
    <lineage>
        <taxon>Bacteria</taxon>
        <taxon>Pseudomonadati</taxon>
        <taxon>Bacteroidota</taxon>
        <taxon>Cytophagia</taxon>
        <taxon>Cytophagales</taxon>
        <taxon>Flammeovirgaceae</taxon>
        <taxon>Flammeovirga</taxon>
    </lineage>
</organism>
<keyword evidence="2" id="KW-1185">Reference proteome</keyword>
<name>A0A1S1YX12_FLAPC</name>
<protein>
    <submittedName>
        <fullName evidence="1">Uncharacterized protein</fullName>
    </submittedName>
</protein>
<dbReference type="STRING" id="915059.NH26_03255"/>